<accession>A0A919RCV3</accession>
<reference evidence="1" key="1">
    <citation type="submission" date="2021-01" db="EMBL/GenBank/DDBJ databases">
        <title>Whole genome shotgun sequence of Sinosporangium siamense NBRC 109515.</title>
        <authorList>
            <person name="Komaki H."/>
            <person name="Tamura T."/>
        </authorList>
    </citation>
    <scope>NUCLEOTIDE SEQUENCE</scope>
    <source>
        <strain evidence="1">NBRC 109515</strain>
    </source>
</reference>
<keyword evidence="2" id="KW-1185">Reference proteome</keyword>
<dbReference type="AlphaFoldDB" id="A0A919RCV3"/>
<organism evidence="1 2">
    <name type="scientific">Sinosporangium siamense</name>
    <dbReference type="NCBI Taxonomy" id="1367973"/>
    <lineage>
        <taxon>Bacteria</taxon>
        <taxon>Bacillati</taxon>
        <taxon>Actinomycetota</taxon>
        <taxon>Actinomycetes</taxon>
        <taxon>Streptosporangiales</taxon>
        <taxon>Streptosporangiaceae</taxon>
        <taxon>Sinosporangium</taxon>
    </lineage>
</organism>
<evidence type="ECO:0000313" key="2">
    <source>
        <dbReference type="Proteomes" id="UP000606172"/>
    </source>
</evidence>
<protein>
    <submittedName>
        <fullName evidence="1">Tat pathway signal protein</fullName>
    </submittedName>
</protein>
<evidence type="ECO:0000313" key="1">
    <source>
        <dbReference type="EMBL" id="GII91357.1"/>
    </source>
</evidence>
<dbReference type="SUPFAM" id="SSF48452">
    <property type="entry name" value="TPR-like"/>
    <property type="match status" value="1"/>
</dbReference>
<dbReference type="Proteomes" id="UP000606172">
    <property type="component" value="Unassembled WGS sequence"/>
</dbReference>
<dbReference type="EMBL" id="BOOW01000009">
    <property type="protein sequence ID" value="GII91357.1"/>
    <property type="molecule type" value="Genomic_DNA"/>
</dbReference>
<gene>
    <name evidence="1" type="ORF">Ssi02_15880</name>
</gene>
<name>A0A919RCV3_9ACTN</name>
<proteinExistence type="predicted"/>
<comment type="caution">
    <text evidence="1">The sequence shown here is derived from an EMBL/GenBank/DDBJ whole genome shotgun (WGS) entry which is preliminary data.</text>
</comment>
<sequence>MVNAHLECGGHAMTRTRNERLATLLAEAGWSRAQATAAYNRVVREAQHTDCATIGRSHVSMWVGGTMPSGMAPLILCQALSRHLRREITPDELGFAVPRPAGQRPARWDGNPVTALTELGRTDLDANRRDLLAGAVYSAVSLALPDAAWWRAKAEEPTTPHSRRQRCVHREDVLAVRQLTTAFSNIDQLRGGGHGRKALVQYLNSDVAALLRGTFPNEQVKRDMFAAASELAYLSGWMAFDNNEQVLAQKYFHLALRLAAPAAAPPLAGHILRAMAHQAVDLGFYKLSLELSAASVEGQRYRSATPRERALLGVVHARGLAATGQGQAAAKALLRAEDDLLAAGDAIEEPSRMFFFTEASLAHETACALRDSGDHQGAIREFRRSAQTRGTAFRRTHAVTLGYLGAAQIAAGHVEGACATWGKALDAMEEGIHSSRARKTIVDMRNLLSPFRRRRIPLLAELDARGASYLAHVD</sequence>
<dbReference type="InterPro" id="IPR011990">
    <property type="entry name" value="TPR-like_helical_dom_sf"/>
</dbReference>